<comment type="catalytic activity">
    <reaction evidence="5">
        <text>alpha-D-galactosyl-(1-&gt;3)-1D-myo-inositol + sucrose = raffinose + myo-inositol</text>
        <dbReference type="Rhea" id="RHEA:20161"/>
        <dbReference type="ChEBI" id="CHEBI:16634"/>
        <dbReference type="ChEBI" id="CHEBI:17268"/>
        <dbReference type="ChEBI" id="CHEBI:17505"/>
        <dbReference type="ChEBI" id="CHEBI:17992"/>
        <dbReference type="EC" id="2.4.1.82"/>
    </reaction>
</comment>
<evidence type="ECO:0000256" key="1">
    <source>
        <dbReference type="ARBA" id="ARBA00007240"/>
    </source>
</evidence>
<protein>
    <recommendedName>
        <fullName evidence="2">galactinol--sucrose galactosyltransferase</fullName>
        <ecNumber evidence="2">2.4.1.82</ecNumber>
    </recommendedName>
</protein>
<dbReference type="EMBL" id="JBBPBN010000025">
    <property type="protein sequence ID" value="KAK9008787.1"/>
    <property type="molecule type" value="Genomic_DNA"/>
</dbReference>
<evidence type="ECO:0000256" key="3">
    <source>
        <dbReference type="ARBA" id="ARBA00023277"/>
    </source>
</evidence>
<dbReference type="Gene3D" id="3.20.20.70">
    <property type="entry name" value="Aldolase class I"/>
    <property type="match status" value="1"/>
</dbReference>
<gene>
    <name evidence="6" type="ORF">V6N11_080265</name>
</gene>
<dbReference type="PANTHER" id="PTHR31268">
    <property type="match status" value="1"/>
</dbReference>
<evidence type="ECO:0000313" key="6">
    <source>
        <dbReference type="EMBL" id="KAK9008787.1"/>
    </source>
</evidence>
<evidence type="ECO:0000256" key="2">
    <source>
        <dbReference type="ARBA" id="ARBA00012708"/>
    </source>
</evidence>
<dbReference type="InterPro" id="IPR017853">
    <property type="entry name" value="GH"/>
</dbReference>
<comment type="similarity">
    <text evidence="1">Belongs to the glycosyl hydrolases 36 family.</text>
</comment>
<reference evidence="6 7" key="1">
    <citation type="journal article" date="2024" name="G3 (Bethesda)">
        <title>Genome assembly of Hibiscus sabdariffa L. provides insights into metabolisms of medicinal natural products.</title>
        <authorList>
            <person name="Kim T."/>
        </authorList>
    </citation>
    <scope>NUCLEOTIDE SEQUENCE [LARGE SCALE GENOMIC DNA]</scope>
    <source>
        <strain evidence="6">TK-2024</strain>
        <tissue evidence="6">Old leaves</tissue>
    </source>
</reference>
<sequence>MGSNEDVMITVEPGVKGGSFMVRGTAVLTNVPANIMVTPSTDGSVFVGATATSSSSHHVFNLGILRVHRLVCLFRFKIWWMIPCFGASGGDIPKETQMLLLEIRNDQETNIQETDNNYYVLILPVLDGDPDVQTTKINEPVFVNSGNNPFKLIRNSIKILEKHMGTFKHIDNKQKPEHVDWFGWNTWDAFYYNVGPQGIQDGLENFSNGGCPPKFLTIDEGWQNIFPSYEENTTGELARLLNFEENAKFKGSSLGNNLRDFIKSIKQKYGLKYVYMWHALVGYWGGVLPESEMMKNYNPKIQPVVQSPGNLSHVVCSTLDNMQEMGIGLIDPSKIRNFYKDYHSYQASCGVDGVKVDVQNVLELLGAGYGGRVSLTRQYLGALEDSVIENLKANNLICSMSLNTDFLYSAKKAAAARATEDFMPNEPTFQTLHVAAAAFNSLLIGEIVVPDWDMFYVEFHGAARALSGSAVYVSDKPGSHGFDIIKKLVLPDGSILRARYAGRPTRDCLFNDPVTDGKSLLKIWNLNKLSGVIGVFNCQRAGIWPPVKGSIYKPVPGSGTLITGSVSAGDVDALEEVVGGNWRGHCAVYAYLSGSLKTMLKDAKFEVALEHLKCEVFTVSPIMAFGEDLRFAPIGLLDMYNSGGALEAINSENNLSECKIMVTIRGCGRFGTYSNMKPKSCTVNMKDEKFIYNPRDGLVTLEIQGACNSKEIVFVY</sequence>
<evidence type="ECO:0000256" key="4">
    <source>
        <dbReference type="ARBA" id="ARBA00025404"/>
    </source>
</evidence>
<name>A0ABR2R773_9ROSI</name>
<dbReference type="InterPro" id="IPR013785">
    <property type="entry name" value="Aldolase_TIM"/>
</dbReference>
<comment type="function">
    <text evidence="4">Transglycosidase operating by a ping-pong reaction mechanism. Involved in the synthesis of raffinose, a major soluble carbohydrate in seeds, roots and tubers.</text>
</comment>
<dbReference type="PANTHER" id="PTHR31268:SF35">
    <property type="entry name" value="GALACTINOL--SUCROSE GALACTOSYLTRANSFERASE"/>
    <property type="match status" value="1"/>
</dbReference>
<dbReference type="EC" id="2.4.1.82" evidence="2"/>
<comment type="caution">
    <text evidence="6">The sequence shown here is derived from an EMBL/GenBank/DDBJ whole genome shotgun (WGS) entry which is preliminary data.</text>
</comment>
<accession>A0ABR2R773</accession>
<dbReference type="Pfam" id="PF05691">
    <property type="entry name" value="Raffinose_syn"/>
    <property type="match status" value="1"/>
</dbReference>
<dbReference type="SUPFAM" id="SSF51445">
    <property type="entry name" value="(Trans)glycosidases"/>
    <property type="match status" value="1"/>
</dbReference>
<dbReference type="Proteomes" id="UP001396334">
    <property type="component" value="Unassembled WGS sequence"/>
</dbReference>
<keyword evidence="7" id="KW-1185">Reference proteome</keyword>
<keyword evidence="3" id="KW-0119">Carbohydrate metabolism</keyword>
<dbReference type="InterPro" id="IPR008811">
    <property type="entry name" value="Glycosyl_hydrolases_36"/>
</dbReference>
<evidence type="ECO:0000313" key="7">
    <source>
        <dbReference type="Proteomes" id="UP001396334"/>
    </source>
</evidence>
<organism evidence="6 7">
    <name type="scientific">Hibiscus sabdariffa</name>
    <name type="common">roselle</name>
    <dbReference type="NCBI Taxonomy" id="183260"/>
    <lineage>
        <taxon>Eukaryota</taxon>
        <taxon>Viridiplantae</taxon>
        <taxon>Streptophyta</taxon>
        <taxon>Embryophyta</taxon>
        <taxon>Tracheophyta</taxon>
        <taxon>Spermatophyta</taxon>
        <taxon>Magnoliopsida</taxon>
        <taxon>eudicotyledons</taxon>
        <taxon>Gunneridae</taxon>
        <taxon>Pentapetalae</taxon>
        <taxon>rosids</taxon>
        <taxon>malvids</taxon>
        <taxon>Malvales</taxon>
        <taxon>Malvaceae</taxon>
        <taxon>Malvoideae</taxon>
        <taxon>Hibiscus</taxon>
    </lineage>
</organism>
<proteinExistence type="inferred from homology"/>
<evidence type="ECO:0000256" key="5">
    <source>
        <dbReference type="ARBA" id="ARBA00049426"/>
    </source>
</evidence>